<name>A0A6G1G900_9PEZI</name>
<evidence type="ECO:0000313" key="4">
    <source>
        <dbReference type="RefSeq" id="XP_033536124.1"/>
    </source>
</evidence>
<reference evidence="4" key="3">
    <citation type="submission" date="2025-04" db="UniProtKB">
        <authorList>
            <consortium name="RefSeq"/>
        </authorList>
    </citation>
    <scope>IDENTIFICATION</scope>
    <source>
        <strain evidence="4">CBS 781.70</strain>
    </source>
</reference>
<organism evidence="2">
    <name type="scientific">Eremomyces bilateralis CBS 781.70</name>
    <dbReference type="NCBI Taxonomy" id="1392243"/>
    <lineage>
        <taxon>Eukaryota</taxon>
        <taxon>Fungi</taxon>
        <taxon>Dikarya</taxon>
        <taxon>Ascomycota</taxon>
        <taxon>Pezizomycotina</taxon>
        <taxon>Dothideomycetes</taxon>
        <taxon>Dothideomycetes incertae sedis</taxon>
        <taxon>Eremomycetales</taxon>
        <taxon>Eremomycetaceae</taxon>
        <taxon>Eremomyces</taxon>
    </lineage>
</organism>
<feature type="domain" description="Heterokaryon incompatibility" evidence="1">
    <location>
        <begin position="29"/>
        <end position="181"/>
    </location>
</feature>
<accession>A0A6G1G900</accession>
<dbReference type="Pfam" id="PF06985">
    <property type="entry name" value="HET"/>
    <property type="match status" value="1"/>
</dbReference>
<dbReference type="OrthoDB" id="5125733at2759"/>
<keyword evidence="3" id="KW-1185">Reference proteome</keyword>
<feature type="non-terminal residue" evidence="2">
    <location>
        <position position="1"/>
    </location>
</feature>
<reference evidence="4" key="2">
    <citation type="submission" date="2020-04" db="EMBL/GenBank/DDBJ databases">
        <authorList>
            <consortium name="NCBI Genome Project"/>
        </authorList>
    </citation>
    <scope>NUCLEOTIDE SEQUENCE</scope>
    <source>
        <strain evidence="4">CBS 781.70</strain>
    </source>
</reference>
<gene>
    <name evidence="2 4" type="ORF">P152DRAFT_384510</name>
</gene>
<dbReference type="GeneID" id="54416373"/>
<reference evidence="2 4" key="1">
    <citation type="submission" date="2020-01" db="EMBL/GenBank/DDBJ databases">
        <authorList>
            <consortium name="DOE Joint Genome Institute"/>
            <person name="Haridas S."/>
            <person name="Albert R."/>
            <person name="Binder M."/>
            <person name="Bloem J."/>
            <person name="Labutti K."/>
            <person name="Salamov A."/>
            <person name="Andreopoulos B."/>
            <person name="Baker S.E."/>
            <person name="Barry K."/>
            <person name="Bills G."/>
            <person name="Bluhm B.H."/>
            <person name="Cannon C."/>
            <person name="Castanera R."/>
            <person name="Culley D.E."/>
            <person name="Daum C."/>
            <person name="Ezra D."/>
            <person name="Gonzalez J.B."/>
            <person name="Henrissat B."/>
            <person name="Kuo A."/>
            <person name="Liang C."/>
            <person name="Lipzen A."/>
            <person name="Lutzoni F."/>
            <person name="Magnuson J."/>
            <person name="Mondo S."/>
            <person name="Nolan M."/>
            <person name="Ohm R."/>
            <person name="Pangilinan J."/>
            <person name="Park H.-J."/>
            <person name="Ramirez L."/>
            <person name="Alfaro M."/>
            <person name="Sun H."/>
            <person name="Tritt A."/>
            <person name="Yoshinaga Y."/>
            <person name="Zwiers L.-H."/>
            <person name="Turgeon B.G."/>
            <person name="Goodwin S.B."/>
            <person name="Spatafora J.W."/>
            <person name="Crous P.W."/>
            <person name="Grigoriev I.V."/>
        </authorList>
    </citation>
    <scope>NUCLEOTIDE SEQUENCE</scope>
    <source>
        <strain evidence="2 4">CBS 781.70</strain>
    </source>
</reference>
<evidence type="ECO:0000259" key="1">
    <source>
        <dbReference type="Pfam" id="PF06985"/>
    </source>
</evidence>
<dbReference type="InterPro" id="IPR010730">
    <property type="entry name" value="HET"/>
</dbReference>
<dbReference type="AlphaFoldDB" id="A0A6G1G900"/>
<evidence type="ECO:0000313" key="2">
    <source>
        <dbReference type="EMBL" id="KAF1814493.1"/>
    </source>
</evidence>
<dbReference type="EMBL" id="ML975153">
    <property type="protein sequence ID" value="KAF1814493.1"/>
    <property type="molecule type" value="Genomic_DNA"/>
</dbReference>
<protein>
    <submittedName>
        <fullName evidence="2 4">HET-domain-containing protein</fullName>
    </submittedName>
</protein>
<dbReference type="PANTHER" id="PTHR33112:SF16">
    <property type="entry name" value="HETEROKARYON INCOMPATIBILITY DOMAIN-CONTAINING PROTEIN"/>
    <property type="match status" value="1"/>
</dbReference>
<evidence type="ECO:0000313" key="3">
    <source>
        <dbReference type="Proteomes" id="UP000504638"/>
    </source>
</evidence>
<dbReference type="Proteomes" id="UP000504638">
    <property type="component" value="Unplaced"/>
</dbReference>
<proteinExistence type="predicted"/>
<dbReference type="PANTHER" id="PTHR33112">
    <property type="entry name" value="DOMAIN PROTEIN, PUTATIVE-RELATED"/>
    <property type="match status" value="1"/>
</dbReference>
<feature type="non-terminal residue" evidence="2">
    <location>
        <position position="352"/>
    </location>
</feature>
<sequence length="352" mass="40444">PKRLINVGDESQIPFLVESSPSSQQVTWLSLSYCWGQEPSVKLSLDNLDALKRGIPLETLDRTIQDAILVSRALNIPYIWIDALCITQDDDGKDWTEQAPKMSEIYGGSVLTLVVASEESVKDGFLKERELRYIPIPRSSNQPDNFNDAGPITKVFLSPEWDKSNDHINGHWTNRGWTMQEGLLPSRLLHYTSSQMIWKCHEEIRFERGVTQCLQSAIEEVSAFSDDIAFGSGWIWKLDTFMIFKILPRYLPGNLDSRLLLEPETFRLWYNLIEEYTPRRFKNISDRLVAISGLAQVFGNMIRCREYVAGLWKPDLIRGLMWHVEGAKLVPRRSTETMRAVNADFPSWSWAS</sequence>
<dbReference type="RefSeq" id="XP_033536124.1">
    <property type="nucleotide sequence ID" value="XM_033675803.1"/>
</dbReference>